<gene>
    <name evidence="2" type="ORF">BV898_14749</name>
</gene>
<feature type="compositionally biased region" description="Low complexity" evidence="1">
    <location>
        <begin position="126"/>
        <end position="137"/>
    </location>
</feature>
<protein>
    <submittedName>
        <fullName evidence="2">Uncharacterized protein</fullName>
    </submittedName>
</protein>
<name>A0A9X6RJS9_HYPEX</name>
<proteinExistence type="predicted"/>
<evidence type="ECO:0000256" key="1">
    <source>
        <dbReference type="SAM" id="MobiDB-lite"/>
    </source>
</evidence>
<accession>A0A9X6RJS9</accession>
<feature type="region of interest" description="Disordered" evidence="1">
    <location>
        <begin position="42"/>
        <end position="107"/>
    </location>
</feature>
<dbReference type="Proteomes" id="UP000192578">
    <property type="component" value="Unassembled WGS sequence"/>
</dbReference>
<keyword evidence="3" id="KW-1185">Reference proteome</keyword>
<reference evidence="3" key="1">
    <citation type="submission" date="2017-01" db="EMBL/GenBank/DDBJ databases">
        <title>Comparative genomics of anhydrobiosis in the tardigrade Hypsibius dujardini.</title>
        <authorList>
            <person name="Yoshida Y."/>
            <person name="Koutsovoulos G."/>
            <person name="Laetsch D."/>
            <person name="Stevens L."/>
            <person name="Kumar S."/>
            <person name="Horikawa D."/>
            <person name="Ishino K."/>
            <person name="Komine S."/>
            <person name="Tomita M."/>
            <person name="Blaxter M."/>
            <person name="Arakawa K."/>
        </authorList>
    </citation>
    <scope>NUCLEOTIDE SEQUENCE [LARGE SCALE GENOMIC DNA]</scope>
    <source>
        <strain evidence="3">Z151</strain>
    </source>
</reference>
<evidence type="ECO:0000313" key="3">
    <source>
        <dbReference type="Proteomes" id="UP000192578"/>
    </source>
</evidence>
<dbReference type="EMBL" id="MTYJ01000185">
    <property type="protein sequence ID" value="OWA50224.1"/>
    <property type="molecule type" value="Genomic_DNA"/>
</dbReference>
<comment type="caution">
    <text evidence="2">The sequence shown here is derived from an EMBL/GenBank/DDBJ whole genome shotgun (WGS) entry which is preliminary data.</text>
</comment>
<feature type="compositionally biased region" description="Pro residues" evidence="1">
    <location>
        <begin position="138"/>
        <end position="158"/>
    </location>
</feature>
<feature type="region of interest" description="Disordered" evidence="1">
    <location>
        <begin position="126"/>
        <end position="180"/>
    </location>
</feature>
<dbReference type="OrthoDB" id="10674433at2759"/>
<feature type="compositionally biased region" description="Basic and acidic residues" evidence="1">
    <location>
        <begin position="69"/>
        <end position="80"/>
    </location>
</feature>
<organism evidence="2 3">
    <name type="scientific">Hypsibius exemplaris</name>
    <name type="common">Freshwater tardigrade</name>
    <dbReference type="NCBI Taxonomy" id="2072580"/>
    <lineage>
        <taxon>Eukaryota</taxon>
        <taxon>Metazoa</taxon>
        <taxon>Ecdysozoa</taxon>
        <taxon>Tardigrada</taxon>
        <taxon>Eutardigrada</taxon>
        <taxon>Parachela</taxon>
        <taxon>Hypsibioidea</taxon>
        <taxon>Hypsibiidae</taxon>
        <taxon>Hypsibius</taxon>
    </lineage>
</organism>
<feature type="region of interest" description="Disordered" evidence="1">
    <location>
        <begin position="213"/>
        <end position="237"/>
    </location>
</feature>
<dbReference type="AlphaFoldDB" id="A0A9X6RJS9"/>
<sequence>MRLSSVEIRIVVVICACYPYHLLSEVEALPLNFRFSPKFDYRDDKSPSSQRKTIAGLQSPHRKHGRVSHPLDKSRVESNRTRKSRRRLRRDTSLTDQLDSQILEGGGDDDGFQVAAAAPAAQAETAPAAAAVPAEATMPPPVPPSAQRPTPPRQPPKPAGTSSEARSEPPRNGQSINWPEKLHNKHIFSREVQIIGDFPRRFPLIVQPQQQLNSTTASVTPPSAASPLGPGAGPETVKQPVAPVAEEIAPELERKRKRLLELKRSLLKAQKQSSGAERVFLDRKIGRNEFRQWPSRDTAFHGKINVI</sequence>
<evidence type="ECO:0000313" key="2">
    <source>
        <dbReference type="EMBL" id="OWA50224.1"/>
    </source>
</evidence>